<evidence type="ECO:0000313" key="1">
    <source>
        <dbReference type="EMBL" id="CAG8672734.1"/>
    </source>
</evidence>
<dbReference type="Proteomes" id="UP000789860">
    <property type="component" value="Unassembled WGS sequence"/>
</dbReference>
<accession>A0ACA9NSC1</accession>
<sequence>AAVSAFEDMLHGTTFLPIIGDESVNDNDKIEKIVFVSGKLYYDLIKERQNKKIEDKELCPFPKSDVENELKKYTNAKAEFIWCQEEPQNSGAYTFIEPRLKQLLPSKQELKYIGRPPSAAPAVGISKWHIAEIQHILKN</sequence>
<protein>
    <submittedName>
        <fullName evidence="1">6673_t:CDS:1</fullName>
    </submittedName>
</protein>
<comment type="caution">
    <text evidence="1">The sequence shown here is derived from an EMBL/GenBank/DDBJ whole genome shotgun (WGS) entry which is preliminary data.</text>
</comment>
<gene>
    <name evidence="1" type="ORF">SCALOS_LOCUS9439</name>
</gene>
<proteinExistence type="predicted"/>
<organism evidence="1 2">
    <name type="scientific">Scutellospora calospora</name>
    <dbReference type="NCBI Taxonomy" id="85575"/>
    <lineage>
        <taxon>Eukaryota</taxon>
        <taxon>Fungi</taxon>
        <taxon>Fungi incertae sedis</taxon>
        <taxon>Mucoromycota</taxon>
        <taxon>Glomeromycotina</taxon>
        <taxon>Glomeromycetes</taxon>
        <taxon>Diversisporales</taxon>
        <taxon>Gigasporaceae</taxon>
        <taxon>Scutellospora</taxon>
    </lineage>
</organism>
<reference evidence="1" key="1">
    <citation type="submission" date="2021-06" db="EMBL/GenBank/DDBJ databases">
        <authorList>
            <person name="Kallberg Y."/>
            <person name="Tangrot J."/>
            <person name="Rosling A."/>
        </authorList>
    </citation>
    <scope>NUCLEOTIDE SEQUENCE</scope>
    <source>
        <strain evidence="1">AU212A</strain>
    </source>
</reference>
<feature type="non-terminal residue" evidence="1">
    <location>
        <position position="1"/>
    </location>
</feature>
<evidence type="ECO:0000313" key="2">
    <source>
        <dbReference type="Proteomes" id="UP000789860"/>
    </source>
</evidence>
<feature type="non-terminal residue" evidence="1">
    <location>
        <position position="139"/>
    </location>
</feature>
<keyword evidence="2" id="KW-1185">Reference proteome</keyword>
<name>A0ACA9NSC1_9GLOM</name>
<dbReference type="EMBL" id="CAJVPM010029284">
    <property type="protein sequence ID" value="CAG8672734.1"/>
    <property type="molecule type" value="Genomic_DNA"/>
</dbReference>